<evidence type="ECO:0000313" key="2">
    <source>
        <dbReference type="Proteomes" id="UP001548189"/>
    </source>
</evidence>
<proteinExistence type="predicted"/>
<dbReference type="Proteomes" id="UP001548189">
    <property type="component" value="Unassembled WGS sequence"/>
</dbReference>
<comment type="caution">
    <text evidence="1">The sequence shown here is derived from an EMBL/GenBank/DDBJ whole genome shotgun (WGS) entry which is preliminary data.</text>
</comment>
<accession>A0ABV2BWT4</accession>
<reference evidence="1 2" key="1">
    <citation type="submission" date="2024-06" db="EMBL/GenBank/DDBJ databases">
        <authorList>
            <person name="Li F."/>
        </authorList>
    </citation>
    <scope>NUCLEOTIDE SEQUENCE [LARGE SCALE GENOMIC DNA]</scope>
    <source>
        <strain evidence="1 2">GXAS 311</strain>
    </source>
</reference>
<name>A0ABV2BWT4_9GAMM</name>
<keyword evidence="2" id="KW-1185">Reference proteome</keyword>
<protein>
    <submittedName>
        <fullName evidence="1">Uncharacterized protein</fullName>
    </submittedName>
</protein>
<sequence length="152" mass="16875">MGHFVTGIITTEADANEVASVIPFKYFHKINQGYVIFPLTDDLIDDRISPPLNFCFDEFTYLSKELSEMLLKASQDKYILYLETEYFGGEGCQSVIVYRNHEVVFGPAKSESGSISDALEFIGVSVDAGHHDAFQSVGLGSFRSSEELLDNA</sequence>
<dbReference type="RefSeq" id="WP_353896971.1">
    <property type="nucleotide sequence ID" value="NZ_JBEVCJ010000021.1"/>
</dbReference>
<dbReference type="EMBL" id="JBEVCJ010000021">
    <property type="protein sequence ID" value="MET1256385.1"/>
    <property type="molecule type" value="Genomic_DNA"/>
</dbReference>
<evidence type="ECO:0000313" key="1">
    <source>
        <dbReference type="EMBL" id="MET1256385.1"/>
    </source>
</evidence>
<organism evidence="1 2">
    <name type="scientific">Aliikangiella maris</name>
    <dbReference type="NCBI Taxonomy" id="3162458"/>
    <lineage>
        <taxon>Bacteria</taxon>
        <taxon>Pseudomonadati</taxon>
        <taxon>Pseudomonadota</taxon>
        <taxon>Gammaproteobacteria</taxon>
        <taxon>Oceanospirillales</taxon>
        <taxon>Pleioneaceae</taxon>
        <taxon>Aliikangiella</taxon>
    </lineage>
</organism>
<gene>
    <name evidence="1" type="ORF">ABVT43_14690</name>
</gene>